<dbReference type="EMBL" id="MU853952">
    <property type="protein sequence ID" value="KAK3934897.1"/>
    <property type="molecule type" value="Genomic_DNA"/>
</dbReference>
<accession>A0AAN6MWR2</accession>
<evidence type="ECO:0000313" key="5">
    <source>
        <dbReference type="Proteomes" id="UP001303473"/>
    </source>
</evidence>
<reference evidence="5" key="1">
    <citation type="journal article" date="2023" name="Mol. Phylogenet. Evol.">
        <title>Genome-scale phylogeny and comparative genomics of the fungal order Sordariales.</title>
        <authorList>
            <person name="Hensen N."/>
            <person name="Bonometti L."/>
            <person name="Westerberg I."/>
            <person name="Brannstrom I.O."/>
            <person name="Guillou S."/>
            <person name="Cros-Aarteil S."/>
            <person name="Calhoun S."/>
            <person name="Haridas S."/>
            <person name="Kuo A."/>
            <person name="Mondo S."/>
            <person name="Pangilinan J."/>
            <person name="Riley R."/>
            <person name="LaButti K."/>
            <person name="Andreopoulos B."/>
            <person name="Lipzen A."/>
            <person name="Chen C."/>
            <person name="Yan M."/>
            <person name="Daum C."/>
            <person name="Ng V."/>
            <person name="Clum A."/>
            <person name="Steindorff A."/>
            <person name="Ohm R.A."/>
            <person name="Martin F."/>
            <person name="Silar P."/>
            <person name="Natvig D.O."/>
            <person name="Lalanne C."/>
            <person name="Gautier V."/>
            <person name="Ament-Velasquez S.L."/>
            <person name="Kruys A."/>
            <person name="Hutchinson M.I."/>
            <person name="Powell A.J."/>
            <person name="Barry K."/>
            <person name="Miller A.N."/>
            <person name="Grigoriev I.V."/>
            <person name="Debuchy R."/>
            <person name="Gladieux P."/>
            <person name="Hiltunen Thoren M."/>
            <person name="Johannesson H."/>
        </authorList>
    </citation>
    <scope>NUCLEOTIDE SEQUENCE [LARGE SCALE GENOMIC DNA]</scope>
    <source>
        <strain evidence="5">CBS 340.73</strain>
    </source>
</reference>
<dbReference type="Pfam" id="PF13450">
    <property type="entry name" value="NAD_binding_8"/>
    <property type="match status" value="1"/>
</dbReference>
<keyword evidence="5" id="KW-1185">Reference proteome</keyword>
<keyword evidence="2" id="KW-0560">Oxidoreductase</keyword>
<dbReference type="GO" id="GO:0004497">
    <property type="term" value="F:monooxygenase activity"/>
    <property type="evidence" value="ECO:0007669"/>
    <property type="project" value="UniProtKB-KW"/>
</dbReference>
<proteinExistence type="inferred from homology"/>
<dbReference type="Gene3D" id="3.50.50.60">
    <property type="entry name" value="FAD/NAD(P)-binding domain"/>
    <property type="match status" value="1"/>
</dbReference>
<dbReference type="SUPFAM" id="SSF54373">
    <property type="entry name" value="FAD-linked reductases, C-terminal domain"/>
    <property type="match status" value="1"/>
</dbReference>
<dbReference type="InterPro" id="IPR036188">
    <property type="entry name" value="FAD/NAD-bd_sf"/>
</dbReference>
<dbReference type="InterPro" id="IPR050493">
    <property type="entry name" value="FAD-dep_Monooxygenase_BioMet"/>
</dbReference>
<gene>
    <name evidence="4" type="ORF">QBC46DRAFT_413503</name>
</gene>
<dbReference type="PANTHER" id="PTHR13789:SF215">
    <property type="entry name" value="FAD-BINDING DOMAIN-CONTAINING PROTEIN-RELATED"/>
    <property type="match status" value="1"/>
</dbReference>
<keyword evidence="3" id="KW-0503">Monooxygenase</keyword>
<dbReference type="Proteomes" id="UP001303473">
    <property type="component" value="Unassembled WGS sequence"/>
</dbReference>
<protein>
    <submittedName>
        <fullName evidence="4">3-hydroxybenzoate 6-hydroxylase</fullName>
    </submittedName>
</protein>
<dbReference type="SUPFAM" id="SSF51905">
    <property type="entry name" value="FAD/NAD(P)-binding domain"/>
    <property type="match status" value="1"/>
</dbReference>
<evidence type="ECO:0000256" key="3">
    <source>
        <dbReference type="ARBA" id="ARBA00023033"/>
    </source>
</evidence>
<sequence>MPGNKQQTGGRAGVVGAGIAGLSAAVALRRGGWQVEVFERSLFQNEIGAAISVPPNATRVLDRWGLDMSKAMPVPNQQSRLLRAADLTMFSHFQYPDIAEETGHASWSFHRVDLHQGLRHLATTTEHQGQPVVIRLGCEVQSIDCESGTLEFADGAKVENDLSRLIEDFTGHPSAVQRTGRSVYRWLVDMDNIMADDDLRRHYAGELPGFVGWFDAEKNVLWVNYTCRGGKVLNNAVVHETRTGEGDRDLWHSPVSHEQVLTVLENFDPSVRRMVNMASEDGIKVYHLFKRPPLSSFVRGRSAVVGDAAHVMMPTHASGCAMAVESAASIEVLFDGVKGDDQQRIKQRLVLFDKLRLPRCNLAMLASNAGPQWLAVPGVEEEVRKFYSGPLPPVGALPWDDQFRKLLFHHDEYSAAERVLDAATGGESK</sequence>
<dbReference type="PRINTS" id="PR00420">
    <property type="entry name" value="RNGMNOXGNASE"/>
</dbReference>
<comment type="caution">
    <text evidence="4">The sequence shown here is derived from an EMBL/GenBank/DDBJ whole genome shotgun (WGS) entry which is preliminary data.</text>
</comment>
<dbReference type="AlphaFoldDB" id="A0AAN6MWR2"/>
<comment type="similarity">
    <text evidence="1">Belongs to the paxM FAD-dependent monooxygenase family.</text>
</comment>
<evidence type="ECO:0000313" key="4">
    <source>
        <dbReference type="EMBL" id="KAK3934897.1"/>
    </source>
</evidence>
<dbReference type="PANTHER" id="PTHR13789">
    <property type="entry name" value="MONOOXYGENASE"/>
    <property type="match status" value="1"/>
</dbReference>
<organism evidence="4 5">
    <name type="scientific">Diplogelasinospora grovesii</name>
    <dbReference type="NCBI Taxonomy" id="303347"/>
    <lineage>
        <taxon>Eukaryota</taxon>
        <taxon>Fungi</taxon>
        <taxon>Dikarya</taxon>
        <taxon>Ascomycota</taxon>
        <taxon>Pezizomycotina</taxon>
        <taxon>Sordariomycetes</taxon>
        <taxon>Sordariomycetidae</taxon>
        <taxon>Sordariales</taxon>
        <taxon>Diplogelasinosporaceae</taxon>
        <taxon>Diplogelasinospora</taxon>
    </lineage>
</organism>
<name>A0AAN6MWR2_9PEZI</name>
<evidence type="ECO:0000256" key="2">
    <source>
        <dbReference type="ARBA" id="ARBA00023002"/>
    </source>
</evidence>
<evidence type="ECO:0000256" key="1">
    <source>
        <dbReference type="ARBA" id="ARBA00007992"/>
    </source>
</evidence>